<organism evidence="2 3">
    <name type="scientific">Cylindrobasidium torrendii FP15055 ss-10</name>
    <dbReference type="NCBI Taxonomy" id="1314674"/>
    <lineage>
        <taxon>Eukaryota</taxon>
        <taxon>Fungi</taxon>
        <taxon>Dikarya</taxon>
        <taxon>Basidiomycota</taxon>
        <taxon>Agaricomycotina</taxon>
        <taxon>Agaricomycetes</taxon>
        <taxon>Agaricomycetidae</taxon>
        <taxon>Agaricales</taxon>
        <taxon>Marasmiineae</taxon>
        <taxon>Physalacriaceae</taxon>
        <taxon>Cylindrobasidium</taxon>
    </lineage>
</organism>
<evidence type="ECO:0000313" key="2">
    <source>
        <dbReference type="EMBL" id="KIY73448.1"/>
    </source>
</evidence>
<protein>
    <submittedName>
        <fullName evidence="2">Uncharacterized protein</fullName>
    </submittedName>
</protein>
<dbReference type="Gene3D" id="1.20.1280.50">
    <property type="match status" value="1"/>
</dbReference>
<gene>
    <name evidence="2" type="ORF">CYLTODRAFT_417121</name>
</gene>
<dbReference type="OrthoDB" id="2972553at2759"/>
<keyword evidence="3" id="KW-1185">Reference proteome</keyword>
<sequence length="556" mass="63503">MQQCDELSVSIRVTCRAINRMTGLQRRRTARFKRIERVYAKRSQNTAEKLKRLRRTRDELTELRRTYEDVHAQILPKFKIQHLPHELMVEVFSMAIAESDVLFDSLNVPSHALWILSHVCSGWRAIMLSSPRLWSSLWTDDSEAEGEEEWSPGRAMLWKLALERSYPLPIHVQHIGISPDTIHIAFQVTRQFSKQLETIAINMVGRWSSVVNPSTNTNTDIGTGTNTDNHSDIGWPKMDLPLLTTFAFEVEVPTLGFRKTFANLMGFLRAPHLKTVELRGMYFDPRQLLNPTVRRLRVDVSSITSLPLYFRIGSLVEAEIYVSIKQSAPPTNPTTSTSLRRLSVQFEYCEGGTFFSWIRCPLLEVLCVEGCELIPSSLPKFLLDTQVTTLVVHIPCSRPEGPLPHFAEDLFASIRACSDRLCVLSIHIHPDFASEFYTLLARRDGFLAVVPNLEELCLYDRARERPFIPVQSGILTEYVPSPPGPDPSAFEIRGLVGMVAARPRLRELVLCAQRSDMSPEMKQVVDDLVGLSNERDLNFVVHWGYMWINPRQRVFT</sequence>
<name>A0A0D7BSD4_9AGAR</name>
<dbReference type="STRING" id="1314674.A0A0D7BSD4"/>
<dbReference type="InterPro" id="IPR036047">
    <property type="entry name" value="F-box-like_dom_sf"/>
</dbReference>
<feature type="coiled-coil region" evidence="1">
    <location>
        <begin position="43"/>
        <end position="73"/>
    </location>
</feature>
<dbReference type="SUPFAM" id="SSF81383">
    <property type="entry name" value="F-box domain"/>
    <property type="match status" value="1"/>
</dbReference>
<dbReference type="Proteomes" id="UP000054007">
    <property type="component" value="Unassembled WGS sequence"/>
</dbReference>
<evidence type="ECO:0000256" key="1">
    <source>
        <dbReference type="SAM" id="Coils"/>
    </source>
</evidence>
<dbReference type="AlphaFoldDB" id="A0A0D7BSD4"/>
<accession>A0A0D7BSD4</accession>
<reference evidence="2 3" key="1">
    <citation type="journal article" date="2015" name="Fungal Genet. Biol.">
        <title>Evolution of novel wood decay mechanisms in Agaricales revealed by the genome sequences of Fistulina hepatica and Cylindrobasidium torrendii.</title>
        <authorList>
            <person name="Floudas D."/>
            <person name="Held B.W."/>
            <person name="Riley R."/>
            <person name="Nagy L.G."/>
            <person name="Koehler G."/>
            <person name="Ransdell A.S."/>
            <person name="Younus H."/>
            <person name="Chow J."/>
            <person name="Chiniquy J."/>
            <person name="Lipzen A."/>
            <person name="Tritt A."/>
            <person name="Sun H."/>
            <person name="Haridas S."/>
            <person name="LaButti K."/>
            <person name="Ohm R.A."/>
            <person name="Kues U."/>
            <person name="Blanchette R.A."/>
            <person name="Grigoriev I.V."/>
            <person name="Minto R.E."/>
            <person name="Hibbett D.S."/>
        </authorList>
    </citation>
    <scope>NUCLEOTIDE SEQUENCE [LARGE SCALE GENOMIC DNA]</scope>
    <source>
        <strain evidence="2 3">FP15055 ss-10</strain>
    </source>
</reference>
<dbReference type="EMBL" id="KN880436">
    <property type="protein sequence ID" value="KIY73448.1"/>
    <property type="molecule type" value="Genomic_DNA"/>
</dbReference>
<keyword evidence="1" id="KW-0175">Coiled coil</keyword>
<evidence type="ECO:0000313" key="3">
    <source>
        <dbReference type="Proteomes" id="UP000054007"/>
    </source>
</evidence>
<proteinExistence type="predicted"/>